<accession>A0A2T6AV23</accession>
<dbReference type="Proteomes" id="UP000244224">
    <property type="component" value="Unassembled WGS sequence"/>
</dbReference>
<dbReference type="InterPro" id="IPR038610">
    <property type="entry name" value="FliK-like_C_sf"/>
</dbReference>
<feature type="region of interest" description="Disordered" evidence="1">
    <location>
        <begin position="319"/>
        <end position="348"/>
    </location>
</feature>
<dbReference type="EMBL" id="QBKP01000012">
    <property type="protein sequence ID" value="PTX47659.1"/>
    <property type="molecule type" value="Genomic_DNA"/>
</dbReference>
<keyword evidence="3" id="KW-0969">Cilium</keyword>
<keyword evidence="3" id="KW-0282">Flagellum</keyword>
<evidence type="ECO:0000313" key="4">
    <source>
        <dbReference type="Proteomes" id="UP000244224"/>
    </source>
</evidence>
<reference evidence="3 4" key="1">
    <citation type="submission" date="2018-04" db="EMBL/GenBank/DDBJ databases">
        <title>Genomic Encyclopedia of Archaeal and Bacterial Type Strains, Phase II (KMG-II): from individual species to whole genera.</title>
        <authorList>
            <person name="Goeker M."/>
        </authorList>
    </citation>
    <scope>NUCLEOTIDE SEQUENCE [LARGE SCALE GENOMIC DNA]</scope>
    <source>
        <strain evidence="3 4">DSM 21823</strain>
    </source>
</reference>
<keyword evidence="4" id="KW-1185">Reference proteome</keyword>
<feature type="compositionally biased region" description="Low complexity" evidence="1">
    <location>
        <begin position="183"/>
        <end position="198"/>
    </location>
</feature>
<evidence type="ECO:0000313" key="3">
    <source>
        <dbReference type="EMBL" id="PTX47659.1"/>
    </source>
</evidence>
<feature type="region of interest" description="Disordered" evidence="1">
    <location>
        <begin position="132"/>
        <end position="259"/>
    </location>
</feature>
<dbReference type="Pfam" id="PF02120">
    <property type="entry name" value="Flg_hook"/>
    <property type="match status" value="1"/>
</dbReference>
<proteinExistence type="predicted"/>
<feature type="domain" description="Flagellar hook-length control protein-like C-terminal" evidence="2">
    <location>
        <begin position="390"/>
        <end position="463"/>
    </location>
</feature>
<dbReference type="Gene3D" id="3.30.750.140">
    <property type="match status" value="1"/>
</dbReference>
<evidence type="ECO:0000256" key="1">
    <source>
        <dbReference type="SAM" id="MobiDB-lite"/>
    </source>
</evidence>
<feature type="region of interest" description="Disordered" evidence="1">
    <location>
        <begin position="461"/>
        <end position="505"/>
    </location>
</feature>
<comment type="caution">
    <text evidence="3">The sequence shown here is derived from an EMBL/GenBank/DDBJ whole genome shotgun (WGS) entry which is preliminary data.</text>
</comment>
<dbReference type="CDD" id="cd17470">
    <property type="entry name" value="T3SS_Flik_C"/>
    <property type="match status" value="1"/>
</dbReference>
<evidence type="ECO:0000259" key="2">
    <source>
        <dbReference type="Pfam" id="PF02120"/>
    </source>
</evidence>
<name>A0A2T6AV23_9RHOB</name>
<feature type="region of interest" description="Disordered" evidence="1">
    <location>
        <begin position="43"/>
        <end position="111"/>
    </location>
</feature>
<dbReference type="AlphaFoldDB" id="A0A2T6AV23"/>
<protein>
    <submittedName>
        <fullName evidence="3">Flagellar hook-length control protein FliK</fullName>
    </submittedName>
</protein>
<sequence length="505" mass="53770">MIPPLSLPGVVPLRMGYPRDAEGAEIAFASLLEVLNRPTNKERQPVSAAEATVTAGPVCPDGPPPVAQLRPESHLPDATAAKPEVTGSESHDDSTPAYAQRRVGASSEAPDFDVQVTEEISNLPPMAYVDFLHTSQPAGPEPVDATDPTAAEEATEDSPFETPPASGALKRSSHENLSHVAKPAPSASLPDDASPPLLMRADAEARTGQAIPRHLPPDLPEPQQMATRSFQDAASEAGSAQPVKPCLPLKTPSKDAPQTLPPLQKHLISLKEHLPQLRLALREVPEKLQGNAPPADGLTQQANTLLDSVTPDELAKKDGTAHQNLQEPAAEPDILRIPSLPDRTHSDARDVILPDSPPRPHRQLALPHLSPALASPDGAISPQTELDDAGGGKGIMLSLAPEELGHLKLTLHSEGDRILAQIRAEQPDTLELLRRNGEQLLAEFRAAGFRQAEMQFGHWTQDQPNARSDHPANEPGVSHPVVSEPESAAPPALLRSPGKGLDLRL</sequence>
<keyword evidence="3" id="KW-0966">Cell projection</keyword>
<dbReference type="InterPro" id="IPR021136">
    <property type="entry name" value="Flagellar_hook_control-like_C"/>
</dbReference>
<organism evidence="3 4">
    <name type="scientific">Gemmobacter caeni</name>
    <dbReference type="NCBI Taxonomy" id="589035"/>
    <lineage>
        <taxon>Bacteria</taxon>
        <taxon>Pseudomonadati</taxon>
        <taxon>Pseudomonadota</taxon>
        <taxon>Alphaproteobacteria</taxon>
        <taxon>Rhodobacterales</taxon>
        <taxon>Paracoccaceae</taxon>
        <taxon>Gemmobacter</taxon>
    </lineage>
</organism>
<gene>
    <name evidence="3" type="ORF">C8N34_112148</name>
</gene>